<dbReference type="AlphaFoldDB" id="A0A9X4N4F1"/>
<dbReference type="EMBL" id="JANCMU010000008">
    <property type="protein sequence ID" value="MDG4946944.1"/>
    <property type="molecule type" value="Genomic_DNA"/>
</dbReference>
<name>A0A9X4N4F1_9FLAO</name>
<dbReference type="InterPro" id="IPR013857">
    <property type="entry name" value="NADH-UbQ_OxRdtase-assoc_prot30"/>
</dbReference>
<protein>
    <submittedName>
        <fullName evidence="3">CIA30 family protein</fullName>
    </submittedName>
</protein>
<feature type="domain" description="NADH:ubiquinone oxidoreductase intermediate-associated protein 30" evidence="2">
    <location>
        <begin position="7"/>
        <end position="157"/>
    </location>
</feature>
<dbReference type="Pfam" id="PF08547">
    <property type="entry name" value="CIA30"/>
    <property type="match status" value="1"/>
</dbReference>
<gene>
    <name evidence="3" type="ORF">NMK71_11020</name>
</gene>
<reference evidence="3" key="1">
    <citation type="submission" date="2022-07" db="EMBL/GenBank/DDBJ databases">
        <title>Description and genome-wide analysis of Profundicola chukchiensis gen. nov., sp. nov., marine bacteria isolated from bottom sediments of the Chukchi Sea.</title>
        <authorList>
            <person name="Romanenko L."/>
            <person name="Otstavnykh N."/>
            <person name="Kurilenko V."/>
            <person name="Eremeev V."/>
            <person name="Velansky P."/>
            <person name="Mikhailov V."/>
            <person name="Isaeva M."/>
        </authorList>
    </citation>
    <scope>NUCLEOTIDE SEQUENCE</scope>
    <source>
        <strain evidence="3">KMM 9713</strain>
    </source>
</reference>
<proteinExistence type="inferred from homology"/>
<dbReference type="Proteomes" id="UP001152599">
    <property type="component" value="Unassembled WGS sequence"/>
</dbReference>
<accession>A0A9X4N4F1</accession>
<dbReference type="SUPFAM" id="SSF49785">
    <property type="entry name" value="Galactose-binding domain-like"/>
    <property type="match status" value="1"/>
</dbReference>
<keyword evidence="4" id="KW-1185">Reference proteome</keyword>
<comment type="similarity">
    <text evidence="1">Belongs to the CIA30 family.</text>
</comment>
<evidence type="ECO:0000313" key="3">
    <source>
        <dbReference type="EMBL" id="MDG4946944.1"/>
    </source>
</evidence>
<comment type="caution">
    <text evidence="3">The sequence shown here is derived from an EMBL/GenBank/DDBJ whole genome shotgun (WGS) entry which is preliminary data.</text>
</comment>
<dbReference type="PANTHER" id="PTHR13194">
    <property type="entry name" value="COMPLEX I INTERMEDIATE-ASSOCIATED PROTEIN 30"/>
    <property type="match status" value="1"/>
</dbReference>
<sequence>MSPLEIFNFRNTKELDSWEVTDDVVMGGKSNSRFSINSERKGVFQGKVSTENNGGFSSVRYRFNPIRVEGFSVVKLKAKGDNQRFQFRLKEKQSDDHSYIQYFETNGNWQEIEIELNNLYPTYRGNKLDKPNFNGNYIEEIGFLIGNNKNEKFRLEIDSIYLI</sequence>
<evidence type="ECO:0000313" key="4">
    <source>
        <dbReference type="Proteomes" id="UP001152599"/>
    </source>
</evidence>
<evidence type="ECO:0000256" key="1">
    <source>
        <dbReference type="ARBA" id="ARBA00007884"/>
    </source>
</evidence>
<dbReference type="RefSeq" id="WP_304421232.1">
    <property type="nucleotide sequence ID" value="NZ_JANCMU010000008.1"/>
</dbReference>
<evidence type="ECO:0000259" key="2">
    <source>
        <dbReference type="Pfam" id="PF08547"/>
    </source>
</evidence>
<organism evidence="3 4">
    <name type="scientific">Profundicola chukchiensis</name>
    <dbReference type="NCBI Taxonomy" id="2961959"/>
    <lineage>
        <taxon>Bacteria</taxon>
        <taxon>Pseudomonadati</taxon>
        <taxon>Bacteroidota</taxon>
        <taxon>Flavobacteriia</taxon>
        <taxon>Flavobacteriales</taxon>
        <taxon>Weeksellaceae</taxon>
        <taxon>Profundicola</taxon>
    </lineage>
</organism>
<dbReference type="PANTHER" id="PTHR13194:SF19">
    <property type="entry name" value="NAD(P)-BINDING ROSSMANN-FOLD SUPERFAMILY PROTEIN"/>
    <property type="match status" value="1"/>
</dbReference>
<dbReference type="InterPro" id="IPR008979">
    <property type="entry name" value="Galactose-bd-like_sf"/>
</dbReference>
<dbReference type="InterPro" id="IPR039131">
    <property type="entry name" value="NDUFAF1"/>
</dbReference>